<gene>
    <name evidence="1" type="ordered locus">RLO149_c012050</name>
</gene>
<dbReference type="KEGG" id="rli:RLO149_c012050"/>
<protein>
    <submittedName>
        <fullName evidence="1">N-formylglutamate amidohydrolase-like protein</fullName>
    </submittedName>
</protein>
<evidence type="ECO:0000313" key="2">
    <source>
        <dbReference type="Proteomes" id="UP000001353"/>
    </source>
</evidence>
<reference evidence="1 2" key="1">
    <citation type="journal article" date="2011" name="BMC Genomics">
        <title>Comparative genome analysis and genome-guided physiological analysis of Roseobacter litoralis.</title>
        <authorList>
            <person name="Kalhoefer D."/>
            <person name="Thole S."/>
            <person name="Voget S."/>
            <person name="Lehmann R."/>
            <person name="Liesegang H."/>
            <person name="Wollher A."/>
            <person name="Daniel R."/>
            <person name="Simon M."/>
            <person name="Brinkhoff T."/>
        </authorList>
    </citation>
    <scope>NUCLEOTIDE SEQUENCE [LARGE SCALE GENOMIC DNA]</scope>
    <source>
        <strain evidence="2">ATCC 49566 / DSM 6996 / JCM 21268 / NBRC 15278 / OCh 149</strain>
    </source>
</reference>
<evidence type="ECO:0000313" key="1">
    <source>
        <dbReference type="EMBL" id="AEI93209.1"/>
    </source>
</evidence>
<proteinExistence type="predicted"/>
<dbReference type="STRING" id="391595.RLO149_c012050"/>
<dbReference type="EMBL" id="CP002623">
    <property type="protein sequence ID" value="AEI93209.1"/>
    <property type="molecule type" value="Genomic_DNA"/>
</dbReference>
<dbReference type="Proteomes" id="UP000001353">
    <property type="component" value="Chromosome"/>
</dbReference>
<dbReference type="eggNOG" id="COG3741">
    <property type="taxonomic scope" value="Bacteria"/>
</dbReference>
<accession>F7ZCH8</accession>
<sequence>MPRDIPRTGRQPCARETELPIHFTVCLPWEHHHMPLEIIPGNGPLIITLPYTGTNMRRELVDRLYDKSRHITSNDRYLDRLLGGLANDATTIRTNFHRFVSDVDAVSMASELRAHNGLLGVVPLIDHDGTAIWSSPPTVDEARVWRALYFTPYHAALATQIARVRAKYGHAIVLNCRARRAESMTAAEVPDIEFSTHLGASCGVSLSAELAALVKSASAHSVLVSGQLRTGWTTRQYGRPKANTHAFDLDVHENCYLTNDGEVGHFDAEKVEPLRDTLRQVMRHLGQWTPH</sequence>
<name>F7ZCH8_ROSLO</name>
<dbReference type="HOGENOM" id="CLU_069318_0_0_5"/>
<dbReference type="Gene3D" id="3.40.630.40">
    <property type="entry name" value="Zn-dependent exopeptidases"/>
    <property type="match status" value="1"/>
</dbReference>
<dbReference type="InterPro" id="IPR007709">
    <property type="entry name" value="N-FG_amidohydro"/>
</dbReference>
<keyword evidence="2" id="KW-1185">Reference proteome</keyword>
<dbReference type="GO" id="GO:0016787">
    <property type="term" value="F:hydrolase activity"/>
    <property type="evidence" value="ECO:0007669"/>
    <property type="project" value="UniProtKB-KW"/>
</dbReference>
<dbReference type="SUPFAM" id="SSF53187">
    <property type="entry name" value="Zn-dependent exopeptidases"/>
    <property type="match status" value="1"/>
</dbReference>
<dbReference type="Pfam" id="PF05013">
    <property type="entry name" value="FGase"/>
    <property type="match status" value="1"/>
</dbReference>
<dbReference type="AlphaFoldDB" id="F7ZCH8"/>
<organism evidence="1 2">
    <name type="scientific">Roseobacter litoralis (strain ATCC 49566 / DSM 6996 / JCM 21268 / NBRC 15278 / OCh 149)</name>
    <dbReference type="NCBI Taxonomy" id="391595"/>
    <lineage>
        <taxon>Bacteria</taxon>
        <taxon>Pseudomonadati</taxon>
        <taxon>Pseudomonadota</taxon>
        <taxon>Alphaproteobacteria</taxon>
        <taxon>Rhodobacterales</taxon>
        <taxon>Roseobacteraceae</taxon>
        <taxon>Roseobacter</taxon>
    </lineage>
</organism>